<dbReference type="PROSITE" id="PS00134">
    <property type="entry name" value="TRYPSIN_HIS"/>
    <property type="match status" value="1"/>
</dbReference>
<evidence type="ECO:0000256" key="6">
    <source>
        <dbReference type="ARBA" id="ARBA00022801"/>
    </source>
</evidence>
<dbReference type="InterPro" id="IPR033116">
    <property type="entry name" value="TRYPSIN_SER"/>
</dbReference>
<dbReference type="PRINTS" id="PR00722">
    <property type="entry name" value="CHYMOTRYPSIN"/>
</dbReference>
<evidence type="ECO:0000256" key="1">
    <source>
        <dbReference type="ARBA" id="ARBA00004239"/>
    </source>
</evidence>
<dbReference type="OMA" id="WQGQLCA"/>
<dbReference type="InterPro" id="IPR043504">
    <property type="entry name" value="Peptidase_S1_PA_chymotrypsin"/>
</dbReference>
<organism evidence="15">
    <name type="scientific">Culicoides sonorensis</name>
    <name type="common">Biting midge</name>
    <dbReference type="NCBI Taxonomy" id="179676"/>
    <lineage>
        <taxon>Eukaryota</taxon>
        <taxon>Metazoa</taxon>
        <taxon>Ecdysozoa</taxon>
        <taxon>Arthropoda</taxon>
        <taxon>Hexapoda</taxon>
        <taxon>Insecta</taxon>
        <taxon>Pterygota</taxon>
        <taxon>Neoptera</taxon>
        <taxon>Endopterygota</taxon>
        <taxon>Diptera</taxon>
        <taxon>Nematocera</taxon>
        <taxon>Chironomoidea</taxon>
        <taxon>Ceratopogonidae</taxon>
        <taxon>Ceratopogoninae</taxon>
        <taxon>Culicoides</taxon>
        <taxon>Monoculicoides</taxon>
    </lineage>
</organism>
<evidence type="ECO:0000256" key="3">
    <source>
        <dbReference type="ARBA" id="ARBA00022588"/>
    </source>
</evidence>
<keyword evidence="9" id="KW-1015">Disulfide bond</keyword>
<evidence type="ECO:0000256" key="12">
    <source>
        <dbReference type="RuleBase" id="RU363034"/>
    </source>
</evidence>
<keyword evidence="3" id="KW-0399">Innate immunity</keyword>
<dbReference type="Gene3D" id="2.40.10.10">
    <property type="entry name" value="Trypsin-like serine proteases"/>
    <property type="match status" value="2"/>
</dbReference>
<dbReference type="FunFam" id="2.40.10.10:FF:000036">
    <property type="entry name" value="Trypsin beta"/>
    <property type="match status" value="1"/>
</dbReference>
<keyword evidence="6 12" id="KW-0378">Hydrolase</keyword>
<evidence type="ECO:0000256" key="10">
    <source>
        <dbReference type="ARBA" id="ARBA00023180"/>
    </source>
</evidence>
<dbReference type="InterPro" id="IPR009003">
    <property type="entry name" value="Peptidase_S1_PA"/>
</dbReference>
<sequence>MRNWLVFVTLTVISFVNSQNLDHKFIPLHFPSESEIIESVSDTAENIQARFGESESKKLFKKNQCGVQVTSDRIIGGNATAIDEFPFLALLYYKNPKNNKTRYACGGTLIKSKTIITAAHCVEGDLGKRFEFVRLGEWNTKTEKDCVPIGLDEEECSDDPIDFRSQRIFIHPSRNPAQKANDIALIILDREPPYTDFIRPICLPTKAFETPKGSSQILVVAGWGSTTQYIRTPSEIKMKLKLKHVSHGDCQAKFEPYNTIISNETQVCAGGERGKGTCGGDSGGPLMFFEAGKLHIVGIVSFGTEPCAEAEIPGVFVNVWPYMEWINQNAV</sequence>
<proteinExistence type="inferred from homology"/>
<dbReference type="GO" id="GO:0045087">
    <property type="term" value="P:innate immune response"/>
    <property type="evidence" value="ECO:0007669"/>
    <property type="project" value="UniProtKB-KW"/>
</dbReference>
<dbReference type="InterPro" id="IPR051487">
    <property type="entry name" value="Ser/Thr_Proteases_Immune/Dev"/>
</dbReference>
<dbReference type="InterPro" id="IPR018114">
    <property type="entry name" value="TRYPSIN_HIS"/>
</dbReference>
<dbReference type="SUPFAM" id="SSF50494">
    <property type="entry name" value="Trypsin-like serine proteases"/>
    <property type="match status" value="1"/>
</dbReference>
<accession>A0A336MS33</accession>
<dbReference type="PANTHER" id="PTHR24256">
    <property type="entry name" value="TRYPTASE-RELATED"/>
    <property type="match status" value="1"/>
</dbReference>
<evidence type="ECO:0000256" key="5">
    <source>
        <dbReference type="ARBA" id="ARBA00022729"/>
    </source>
</evidence>
<evidence type="ECO:0000256" key="4">
    <source>
        <dbReference type="ARBA" id="ARBA00022670"/>
    </source>
</evidence>
<evidence type="ECO:0000256" key="11">
    <source>
        <dbReference type="ARBA" id="ARBA00024195"/>
    </source>
</evidence>
<feature type="chain" id="PRO_5016365233" evidence="13">
    <location>
        <begin position="19"/>
        <end position="331"/>
    </location>
</feature>
<dbReference type="PROSITE" id="PS50240">
    <property type="entry name" value="TRYPSIN_DOM"/>
    <property type="match status" value="1"/>
</dbReference>
<evidence type="ECO:0000256" key="9">
    <source>
        <dbReference type="ARBA" id="ARBA00023157"/>
    </source>
</evidence>
<evidence type="ECO:0000259" key="14">
    <source>
        <dbReference type="PROSITE" id="PS50240"/>
    </source>
</evidence>
<evidence type="ECO:0000256" key="13">
    <source>
        <dbReference type="SAM" id="SignalP"/>
    </source>
</evidence>
<dbReference type="PROSITE" id="PS00135">
    <property type="entry name" value="TRYPSIN_SER"/>
    <property type="match status" value="1"/>
</dbReference>
<feature type="domain" description="Peptidase S1" evidence="14">
    <location>
        <begin position="74"/>
        <end position="331"/>
    </location>
</feature>
<dbReference type="AlphaFoldDB" id="A0A336MS33"/>
<evidence type="ECO:0000256" key="2">
    <source>
        <dbReference type="ARBA" id="ARBA00022525"/>
    </source>
</evidence>
<reference evidence="15" key="1">
    <citation type="submission" date="2018-07" db="EMBL/GenBank/DDBJ databases">
        <authorList>
            <person name="Quirk P.G."/>
            <person name="Krulwich T.A."/>
        </authorList>
    </citation>
    <scope>NUCLEOTIDE SEQUENCE</scope>
</reference>
<feature type="signal peptide" evidence="13">
    <location>
        <begin position="1"/>
        <end position="18"/>
    </location>
</feature>
<keyword evidence="10" id="KW-0325">Glycoprotein</keyword>
<dbReference type="EMBL" id="UFQT01002354">
    <property type="protein sequence ID" value="SSX33272.1"/>
    <property type="molecule type" value="Genomic_DNA"/>
</dbReference>
<name>A0A336MS33_CULSO</name>
<dbReference type="CDD" id="cd00190">
    <property type="entry name" value="Tryp_SPc"/>
    <property type="match status" value="1"/>
</dbReference>
<comment type="subcellular location">
    <subcellularLocation>
        <location evidence="1">Secreted</location>
        <location evidence="1">Extracellular space</location>
    </subcellularLocation>
</comment>
<protein>
    <submittedName>
        <fullName evidence="15">CSON006215 protein</fullName>
    </submittedName>
</protein>
<dbReference type="GO" id="GO:0005576">
    <property type="term" value="C:extracellular region"/>
    <property type="evidence" value="ECO:0007669"/>
    <property type="project" value="UniProtKB-SubCell"/>
</dbReference>
<evidence type="ECO:0000313" key="15">
    <source>
        <dbReference type="EMBL" id="SSX33272.1"/>
    </source>
</evidence>
<dbReference type="InterPro" id="IPR001314">
    <property type="entry name" value="Peptidase_S1A"/>
</dbReference>
<dbReference type="SMART" id="SM00020">
    <property type="entry name" value="Tryp_SPc"/>
    <property type="match status" value="1"/>
</dbReference>
<evidence type="ECO:0000256" key="7">
    <source>
        <dbReference type="ARBA" id="ARBA00022825"/>
    </source>
</evidence>
<evidence type="ECO:0000256" key="8">
    <source>
        <dbReference type="ARBA" id="ARBA00022859"/>
    </source>
</evidence>
<dbReference type="VEuPathDB" id="VectorBase:CSON006215"/>
<dbReference type="FunFam" id="2.40.10.10:FF:000028">
    <property type="entry name" value="Serine protease easter"/>
    <property type="match status" value="1"/>
</dbReference>
<gene>
    <name evidence="15" type="primary">CSON006215</name>
</gene>
<dbReference type="InterPro" id="IPR001254">
    <property type="entry name" value="Trypsin_dom"/>
</dbReference>
<keyword evidence="8" id="KW-0391">Immunity</keyword>
<dbReference type="Pfam" id="PF00089">
    <property type="entry name" value="Trypsin"/>
    <property type="match status" value="1"/>
</dbReference>
<keyword evidence="5 13" id="KW-0732">Signal</keyword>
<keyword evidence="4 12" id="KW-0645">Protease</keyword>
<keyword evidence="2" id="KW-0964">Secreted</keyword>
<comment type="similarity">
    <text evidence="11">Belongs to the peptidase S1 family. CLIP subfamily.</text>
</comment>
<keyword evidence="7 12" id="KW-0720">Serine protease</keyword>
<dbReference type="GO" id="GO:0004252">
    <property type="term" value="F:serine-type endopeptidase activity"/>
    <property type="evidence" value="ECO:0007669"/>
    <property type="project" value="InterPro"/>
</dbReference>
<dbReference type="GO" id="GO:0006508">
    <property type="term" value="P:proteolysis"/>
    <property type="evidence" value="ECO:0007669"/>
    <property type="project" value="UniProtKB-KW"/>
</dbReference>